<evidence type="ECO:0000256" key="3">
    <source>
        <dbReference type="ARBA" id="ARBA00022603"/>
    </source>
</evidence>
<dbReference type="EMBL" id="CAMAPF010000113">
    <property type="protein sequence ID" value="CAH9101905.1"/>
    <property type="molecule type" value="Genomic_DNA"/>
</dbReference>
<dbReference type="EC" id="2.1.1.104" evidence="2"/>
<dbReference type="SUPFAM" id="SSF53335">
    <property type="entry name" value="S-adenosyl-L-methionine-dependent methyltransferases"/>
    <property type="match status" value="1"/>
</dbReference>
<dbReference type="GO" id="GO:0032259">
    <property type="term" value="P:methylation"/>
    <property type="evidence" value="ECO:0007669"/>
    <property type="project" value="UniProtKB-KW"/>
</dbReference>
<protein>
    <recommendedName>
        <fullName evidence="2">caffeoyl-CoA O-methyltransferase</fullName>
        <ecNumber evidence="2">2.1.1.104</ecNumber>
    </recommendedName>
</protein>
<evidence type="ECO:0000313" key="8">
    <source>
        <dbReference type="EMBL" id="CAH9101905.1"/>
    </source>
</evidence>
<dbReference type="InterPro" id="IPR029063">
    <property type="entry name" value="SAM-dependent_MTases_sf"/>
</dbReference>
<dbReference type="InterPro" id="IPR050362">
    <property type="entry name" value="Cation-dep_OMT"/>
</dbReference>
<evidence type="ECO:0000256" key="2">
    <source>
        <dbReference type="ARBA" id="ARBA00012165"/>
    </source>
</evidence>
<comment type="caution">
    <text evidence="8">The sequence shown here is derived from an EMBL/GenBank/DDBJ whole genome shotgun (WGS) entry which is preliminary data.</text>
</comment>
<dbReference type="GO" id="GO:0009809">
    <property type="term" value="P:lignin biosynthetic process"/>
    <property type="evidence" value="ECO:0007669"/>
    <property type="project" value="UniProtKB-KW"/>
</dbReference>
<keyword evidence="9" id="KW-1185">Reference proteome</keyword>
<evidence type="ECO:0000256" key="6">
    <source>
        <dbReference type="ARBA" id="ARBA00022733"/>
    </source>
</evidence>
<dbReference type="PANTHER" id="PTHR10509">
    <property type="entry name" value="O-METHYLTRANSFERASE-RELATED"/>
    <property type="match status" value="1"/>
</dbReference>
<accession>A0AAV0DIQ8</accession>
<evidence type="ECO:0000313" key="9">
    <source>
        <dbReference type="Proteomes" id="UP001152523"/>
    </source>
</evidence>
<reference evidence="8" key="1">
    <citation type="submission" date="2022-07" db="EMBL/GenBank/DDBJ databases">
        <authorList>
            <person name="Macas J."/>
            <person name="Novak P."/>
            <person name="Neumann P."/>
        </authorList>
    </citation>
    <scope>NUCLEOTIDE SEQUENCE</scope>
</reference>
<dbReference type="Proteomes" id="UP001152523">
    <property type="component" value="Unassembled WGS sequence"/>
</dbReference>
<evidence type="ECO:0000256" key="4">
    <source>
        <dbReference type="ARBA" id="ARBA00022679"/>
    </source>
</evidence>
<dbReference type="Pfam" id="PF01596">
    <property type="entry name" value="Methyltransf_3"/>
    <property type="match status" value="1"/>
</dbReference>
<keyword evidence="3" id="KW-0489">Methyltransferase</keyword>
<proteinExistence type="inferred from homology"/>
<dbReference type="GO" id="GO:0042409">
    <property type="term" value="F:caffeoyl-CoA O-methyltransferase activity"/>
    <property type="evidence" value="ECO:0007669"/>
    <property type="project" value="UniProtKB-EC"/>
</dbReference>
<organism evidence="8 9">
    <name type="scientific">Cuscuta epithymum</name>
    <dbReference type="NCBI Taxonomy" id="186058"/>
    <lineage>
        <taxon>Eukaryota</taxon>
        <taxon>Viridiplantae</taxon>
        <taxon>Streptophyta</taxon>
        <taxon>Embryophyta</taxon>
        <taxon>Tracheophyta</taxon>
        <taxon>Spermatophyta</taxon>
        <taxon>Magnoliopsida</taxon>
        <taxon>eudicotyledons</taxon>
        <taxon>Gunneridae</taxon>
        <taxon>Pentapetalae</taxon>
        <taxon>asterids</taxon>
        <taxon>lamiids</taxon>
        <taxon>Solanales</taxon>
        <taxon>Convolvulaceae</taxon>
        <taxon>Cuscuteae</taxon>
        <taxon>Cuscuta</taxon>
        <taxon>Cuscuta subgen. Cuscuta</taxon>
    </lineage>
</organism>
<gene>
    <name evidence="8" type="ORF">CEPIT_LOCUS15776</name>
</gene>
<comment type="pathway">
    <text evidence="1">Aromatic compound metabolism; phenylpropanoid biosynthesis.</text>
</comment>
<evidence type="ECO:0000256" key="1">
    <source>
        <dbReference type="ARBA" id="ARBA00004928"/>
    </source>
</evidence>
<dbReference type="PROSITE" id="PS51682">
    <property type="entry name" value="SAM_OMT_I"/>
    <property type="match status" value="1"/>
</dbReference>
<dbReference type="AlphaFoldDB" id="A0AAV0DIQ8"/>
<evidence type="ECO:0000256" key="7">
    <source>
        <dbReference type="ARBA" id="ARBA00023453"/>
    </source>
</evidence>
<sequence>MVTAKSLDLVQSENTIKESNIESLDFGYVDADKVNYPKYHERLLRLIKVGGIIVYDNTLRGGSVAMPEHSVPEGAKPARLYAIEFNTLLASDDRIQISHVPPG</sequence>
<keyword evidence="4" id="KW-0808">Transferase</keyword>
<dbReference type="Gene3D" id="3.40.50.150">
    <property type="entry name" value="Vaccinia Virus protein VP39"/>
    <property type="match status" value="1"/>
</dbReference>
<dbReference type="InterPro" id="IPR002935">
    <property type="entry name" value="SAM_O-MeTrfase"/>
</dbReference>
<evidence type="ECO:0000256" key="5">
    <source>
        <dbReference type="ARBA" id="ARBA00022691"/>
    </source>
</evidence>
<dbReference type="PANTHER" id="PTHR10509:SF82">
    <property type="entry name" value="CAFFEOYL-COA O-METHYLTRANSFERASE-LIKE"/>
    <property type="match status" value="1"/>
</dbReference>
<name>A0AAV0DIQ8_9ASTE</name>
<keyword evidence="5" id="KW-0949">S-adenosyl-L-methionine</keyword>
<keyword evidence="6" id="KW-0438">Lignin biosynthesis</keyword>
<comment type="similarity">
    <text evidence="7">Belongs to the class I-like SAM-binding methyltransferase superfamily. Cation-dependent O-methyltransferase family.</text>
</comment>